<keyword evidence="2" id="KW-0436">Ligase</keyword>
<evidence type="ECO:0000256" key="3">
    <source>
        <dbReference type="ARBA" id="ARBA00023316"/>
    </source>
</evidence>
<dbReference type="GO" id="GO:0005524">
    <property type="term" value="F:ATP binding"/>
    <property type="evidence" value="ECO:0007669"/>
    <property type="project" value="UniProtKB-UniRule"/>
</dbReference>
<dbReference type="PROSITE" id="PS50975">
    <property type="entry name" value="ATP_GRASP"/>
    <property type="match status" value="1"/>
</dbReference>
<comment type="similarity">
    <text evidence="1">Belongs to the D-alanine--D-alanine ligase family.</text>
</comment>
<evidence type="ECO:0000313" key="7">
    <source>
        <dbReference type="Proteomes" id="UP000191408"/>
    </source>
</evidence>
<dbReference type="GO" id="GO:0071555">
    <property type="term" value="P:cell wall organization"/>
    <property type="evidence" value="ECO:0007669"/>
    <property type="project" value="UniProtKB-KW"/>
</dbReference>
<dbReference type="Proteomes" id="UP000191408">
    <property type="component" value="Unassembled WGS sequence"/>
</dbReference>
<dbReference type="GO" id="GO:0008716">
    <property type="term" value="F:D-alanine-D-alanine ligase activity"/>
    <property type="evidence" value="ECO:0007669"/>
    <property type="project" value="InterPro"/>
</dbReference>
<dbReference type="AlphaFoldDB" id="A0A1V6P2K9"/>
<dbReference type="InterPro" id="IPR011761">
    <property type="entry name" value="ATP-grasp"/>
</dbReference>
<dbReference type="Gene3D" id="3.30.470.20">
    <property type="entry name" value="ATP-grasp fold, B domain"/>
    <property type="match status" value="1"/>
</dbReference>
<evidence type="ECO:0000256" key="4">
    <source>
        <dbReference type="PROSITE-ProRule" id="PRU00409"/>
    </source>
</evidence>
<dbReference type="Pfam" id="PF07478">
    <property type="entry name" value="Dala_Dala_lig_C"/>
    <property type="match status" value="1"/>
</dbReference>
<dbReference type="Gene3D" id="3.40.50.20">
    <property type="match status" value="1"/>
</dbReference>
<keyword evidence="7" id="KW-1185">Reference proteome</keyword>
<dbReference type="EMBL" id="MDYM01000001">
    <property type="protein sequence ID" value="OQD71189.1"/>
    <property type="molecule type" value="Genomic_DNA"/>
</dbReference>
<gene>
    <name evidence="6" type="ORF">PENPOL_c001G08215</name>
</gene>
<dbReference type="Gene3D" id="3.30.1490.20">
    <property type="entry name" value="ATP-grasp fold, A domain"/>
    <property type="match status" value="1"/>
</dbReference>
<dbReference type="PANTHER" id="PTHR23132">
    <property type="entry name" value="D-ALANINE--D-ALANINE LIGASE"/>
    <property type="match status" value="1"/>
</dbReference>
<name>A0A1V6P2K9_PENPO</name>
<dbReference type="InterPro" id="IPR011095">
    <property type="entry name" value="Dala_Dala_lig_C"/>
</dbReference>
<dbReference type="GO" id="GO:0046872">
    <property type="term" value="F:metal ion binding"/>
    <property type="evidence" value="ECO:0007669"/>
    <property type="project" value="InterPro"/>
</dbReference>
<reference evidence="7" key="1">
    <citation type="journal article" date="2017" name="Nat. Microbiol.">
        <title>Global analysis of biosynthetic gene clusters reveals vast potential of secondary metabolite production in Penicillium species.</title>
        <authorList>
            <person name="Nielsen J.C."/>
            <person name="Grijseels S."/>
            <person name="Prigent S."/>
            <person name="Ji B."/>
            <person name="Dainat J."/>
            <person name="Nielsen K.F."/>
            <person name="Frisvad J.C."/>
            <person name="Workman M."/>
            <person name="Nielsen J."/>
        </authorList>
    </citation>
    <scope>NUCLEOTIDE SEQUENCE [LARGE SCALE GENOMIC DNA]</scope>
    <source>
        <strain evidence="7">IBT 4502</strain>
    </source>
</reference>
<dbReference type="OrthoDB" id="2013972at2759"/>
<keyword evidence="4" id="KW-0067">ATP-binding</keyword>
<organism evidence="6 7">
    <name type="scientific">Penicillium polonicum</name>
    <dbReference type="NCBI Taxonomy" id="60169"/>
    <lineage>
        <taxon>Eukaryota</taxon>
        <taxon>Fungi</taxon>
        <taxon>Dikarya</taxon>
        <taxon>Ascomycota</taxon>
        <taxon>Pezizomycotina</taxon>
        <taxon>Eurotiomycetes</taxon>
        <taxon>Eurotiomycetidae</taxon>
        <taxon>Eurotiales</taxon>
        <taxon>Aspergillaceae</taxon>
        <taxon>Penicillium</taxon>
    </lineage>
</organism>
<proteinExistence type="inferred from homology"/>
<feature type="domain" description="ATP-grasp" evidence="5">
    <location>
        <begin position="126"/>
        <end position="352"/>
    </location>
</feature>
<dbReference type="InterPro" id="IPR013815">
    <property type="entry name" value="ATP_grasp_subdomain_1"/>
</dbReference>
<comment type="caution">
    <text evidence="6">The sequence shown here is derived from an EMBL/GenBank/DDBJ whole genome shotgun (WGS) entry which is preliminary data.</text>
</comment>
<protein>
    <recommendedName>
        <fullName evidence="5">ATP-grasp domain-containing protein</fullName>
    </recommendedName>
</protein>
<dbReference type="SUPFAM" id="SSF56059">
    <property type="entry name" value="Glutathione synthetase ATP-binding domain-like"/>
    <property type="match status" value="1"/>
</dbReference>
<keyword evidence="4" id="KW-0547">Nucleotide-binding</keyword>
<dbReference type="SUPFAM" id="SSF52440">
    <property type="entry name" value="PreATP-grasp domain"/>
    <property type="match status" value="1"/>
</dbReference>
<accession>A0A1V6P2K9</accession>
<dbReference type="InterPro" id="IPR016185">
    <property type="entry name" value="PreATP-grasp_dom_sf"/>
</dbReference>
<sequence>MTKPEEPISLRVALISEQRSNYLELGYSQENCAALTHDGEIQAVLSTLKQLGHHITLVLGVESLVQQLATGKHKDWDLAFNMAQGFHGPARESQVPALLEAYQVPYTFADCATMALCQNKANTKADIVLCHHGIPTAPFLVIPANEPASSAPKFTTSGPQYPLFVKPVTEGSSKGIDTFNKVNDSAELTSAVQELKSKFPGQDILVESYLPGCELTVGILGTGEDSRVIGVRELIWKNSTDSTSKVDGHAQLEFASRQSKSSTENLLVYRDHDLTHPQIQAACHVSLDAWKLLGCRDAGRVDLRFDSNEPDAIPNIMEVNPISGLLPVHSPLPGSAESNGISYAELLEAIIESALRRHPPATLVNGSS</sequence>
<evidence type="ECO:0000256" key="1">
    <source>
        <dbReference type="ARBA" id="ARBA00010871"/>
    </source>
</evidence>
<evidence type="ECO:0000313" key="6">
    <source>
        <dbReference type="EMBL" id="OQD71189.1"/>
    </source>
</evidence>
<dbReference type="STRING" id="60169.A0A1V6P2K9"/>
<evidence type="ECO:0000256" key="2">
    <source>
        <dbReference type="ARBA" id="ARBA00022598"/>
    </source>
</evidence>
<evidence type="ECO:0000259" key="5">
    <source>
        <dbReference type="PROSITE" id="PS50975"/>
    </source>
</evidence>
<dbReference type="PANTHER" id="PTHR23132:SF23">
    <property type="entry name" value="D-ALANINE--D-ALANINE LIGASE B"/>
    <property type="match status" value="1"/>
</dbReference>
<keyword evidence="3" id="KW-0961">Cell wall biogenesis/degradation</keyword>